<dbReference type="InterPro" id="IPR036864">
    <property type="entry name" value="Zn2-C6_fun-type_DNA-bd_sf"/>
</dbReference>
<dbReference type="InterPro" id="IPR001138">
    <property type="entry name" value="Zn2Cys6_DnaBD"/>
</dbReference>
<reference evidence="7 8" key="1">
    <citation type="journal article" date="2014" name="Genome Biol. Evol.">
        <title>Comparative genomics and transcriptomics analyses reveal divergent lifestyle features of nematode endoparasitic fungus Hirsutella minnesotensis.</title>
        <authorList>
            <person name="Lai Y."/>
            <person name="Liu K."/>
            <person name="Zhang X."/>
            <person name="Zhang X."/>
            <person name="Li K."/>
            <person name="Wang N."/>
            <person name="Shu C."/>
            <person name="Wu Y."/>
            <person name="Wang C."/>
            <person name="Bushley K.E."/>
            <person name="Xiang M."/>
            <person name="Liu X."/>
        </authorList>
    </citation>
    <scope>NUCLEOTIDE SEQUENCE [LARGE SCALE GENOMIC DNA]</scope>
    <source>
        <strain evidence="7 8">3608</strain>
    </source>
</reference>
<feature type="compositionally biased region" description="Polar residues" evidence="5">
    <location>
        <begin position="122"/>
        <end position="137"/>
    </location>
</feature>
<dbReference type="PROSITE" id="PS50048">
    <property type="entry name" value="ZN2_CY6_FUNGAL_2"/>
    <property type="match status" value="1"/>
</dbReference>
<sequence>MQGVNTGAPLASRQRKVRKGTSSCWECKRRKMKCLMPSPSDNVCIACRRRGSACVSQRYPEGTTPTTSVLRDRDRIVRVEAMVQRLFNEVRFTGGDEAARTAASDGDPMADAATGEPVDGSELTQCPSSLNSMSTRPTPDVADGAPRSSGDLSASLHAALPPKEDIQLVIKAGLDVSLHKLITHPYPVLAENFGRLSGSLAETPSASAHPVLLARYLLILATCLQYLHPELHAQEIRCMSKPPRQLMRCLADAAIANVTSNDELLDSIKGLECVMLESMFEANSGHLRRAWFACRHAMLVAQMMGLHRGPQLQQPIKMLDPSQPAYPRLFWYRIVCTDRQLCLMLGLPQGSTDVSMASEDALQDDTPEGRFERKQTVIAARILVRNDTSCSNPAVLDDLDALRETDALLQEAASDMPAKWWLVPNLASVVLDPEKTFWETIRLFDQMLYFNLANLLHLPYLLRSQTDDLDDARFDHSKLACANASRQLLTRFVMFRSFNRVSYACRSVDFFALIAGLTLLIAHLDGHLQQRQQRGHGSVRTVVDVLAQQRNMDRAMIEQVLESMDGIAKLNTDILSERASGLLKELLVFETDAAQGKVSRSAASGADDGEQFLRIGIPYFGTVQISRQGEISVEGLLSNGHPSSREQPGKQIDAVIHAAQCSMLDQVGSDTAAGQHDPVTPSVLGLDGLTSHQLHESPVQLSNVKGTLAYDQFMHPGLTAAMDDWAFQGADMAFFDNLTRRADLQDPDGGAGWAY</sequence>
<evidence type="ECO:0000256" key="1">
    <source>
        <dbReference type="ARBA" id="ARBA00022723"/>
    </source>
</evidence>
<evidence type="ECO:0000256" key="5">
    <source>
        <dbReference type="SAM" id="MobiDB-lite"/>
    </source>
</evidence>
<dbReference type="EMBL" id="KQ030561">
    <property type="protein sequence ID" value="KJZ71807.1"/>
    <property type="molecule type" value="Genomic_DNA"/>
</dbReference>
<keyword evidence="8" id="KW-1185">Reference proteome</keyword>
<feature type="region of interest" description="Disordered" evidence="5">
    <location>
        <begin position="98"/>
        <end position="154"/>
    </location>
</feature>
<dbReference type="InterPro" id="IPR007219">
    <property type="entry name" value="XnlR_reg_dom"/>
</dbReference>
<keyword evidence="3" id="KW-0804">Transcription</keyword>
<dbReference type="Proteomes" id="UP000054481">
    <property type="component" value="Unassembled WGS sequence"/>
</dbReference>
<dbReference type="PROSITE" id="PS00463">
    <property type="entry name" value="ZN2_CY6_FUNGAL_1"/>
    <property type="match status" value="1"/>
</dbReference>
<evidence type="ECO:0000256" key="2">
    <source>
        <dbReference type="ARBA" id="ARBA00023015"/>
    </source>
</evidence>
<evidence type="ECO:0000259" key="6">
    <source>
        <dbReference type="PROSITE" id="PS50048"/>
    </source>
</evidence>
<dbReference type="CDD" id="cd00067">
    <property type="entry name" value="GAL4"/>
    <property type="match status" value="1"/>
</dbReference>
<dbReference type="GO" id="GO:0003677">
    <property type="term" value="F:DNA binding"/>
    <property type="evidence" value="ECO:0007669"/>
    <property type="project" value="InterPro"/>
</dbReference>
<evidence type="ECO:0000256" key="3">
    <source>
        <dbReference type="ARBA" id="ARBA00023163"/>
    </source>
</evidence>
<dbReference type="Pfam" id="PF04082">
    <property type="entry name" value="Fungal_trans"/>
    <property type="match status" value="1"/>
</dbReference>
<dbReference type="GO" id="GO:0006351">
    <property type="term" value="P:DNA-templated transcription"/>
    <property type="evidence" value="ECO:0007669"/>
    <property type="project" value="InterPro"/>
</dbReference>
<protein>
    <recommendedName>
        <fullName evidence="6">Zn(2)-C6 fungal-type domain-containing protein</fullName>
    </recommendedName>
</protein>
<gene>
    <name evidence="7" type="ORF">HIM_08827</name>
</gene>
<dbReference type="GO" id="GO:0008270">
    <property type="term" value="F:zinc ion binding"/>
    <property type="evidence" value="ECO:0007669"/>
    <property type="project" value="InterPro"/>
</dbReference>
<organism evidence="7 8">
    <name type="scientific">Hirsutella minnesotensis 3608</name>
    <dbReference type="NCBI Taxonomy" id="1043627"/>
    <lineage>
        <taxon>Eukaryota</taxon>
        <taxon>Fungi</taxon>
        <taxon>Dikarya</taxon>
        <taxon>Ascomycota</taxon>
        <taxon>Pezizomycotina</taxon>
        <taxon>Sordariomycetes</taxon>
        <taxon>Hypocreomycetidae</taxon>
        <taxon>Hypocreales</taxon>
        <taxon>Ophiocordycipitaceae</taxon>
        <taxon>Hirsutella</taxon>
    </lineage>
</organism>
<dbReference type="SMART" id="SM00066">
    <property type="entry name" value="GAL4"/>
    <property type="match status" value="1"/>
</dbReference>
<dbReference type="AlphaFoldDB" id="A0A0F7ZY40"/>
<keyword evidence="2" id="KW-0805">Transcription regulation</keyword>
<proteinExistence type="predicted"/>
<keyword evidence="1" id="KW-0479">Metal-binding</keyword>
<keyword evidence="4" id="KW-0539">Nucleus</keyword>
<dbReference type="PANTHER" id="PTHR47840:SF1">
    <property type="entry name" value="ZN(II)2CYS6 TRANSCRIPTION FACTOR (EUROFUNG)"/>
    <property type="match status" value="1"/>
</dbReference>
<name>A0A0F7ZY40_9HYPO</name>
<dbReference type="SUPFAM" id="SSF57701">
    <property type="entry name" value="Zn2/Cys6 DNA-binding domain"/>
    <property type="match status" value="1"/>
</dbReference>
<dbReference type="Pfam" id="PF00172">
    <property type="entry name" value="Zn_clus"/>
    <property type="match status" value="1"/>
</dbReference>
<dbReference type="Gene3D" id="4.10.240.10">
    <property type="entry name" value="Zn(2)-C6 fungal-type DNA-binding domain"/>
    <property type="match status" value="1"/>
</dbReference>
<dbReference type="SMART" id="SM00906">
    <property type="entry name" value="Fungal_trans"/>
    <property type="match status" value="1"/>
</dbReference>
<feature type="domain" description="Zn(2)-C6 fungal-type" evidence="6">
    <location>
        <begin position="23"/>
        <end position="56"/>
    </location>
</feature>
<dbReference type="PANTHER" id="PTHR47840">
    <property type="entry name" value="ZN(II)2CYS6 TRANSCRIPTION FACTOR (EUROFUNG)-RELATED"/>
    <property type="match status" value="1"/>
</dbReference>
<evidence type="ECO:0000313" key="7">
    <source>
        <dbReference type="EMBL" id="KJZ71807.1"/>
    </source>
</evidence>
<dbReference type="OrthoDB" id="5392779at2759"/>
<dbReference type="CDD" id="cd12148">
    <property type="entry name" value="fungal_TF_MHR"/>
    <property type="match status" value="1"/>
</dbReference>
<evidence type="ECO:0000256" key="4">
    <source>
        <dbReference type="ARBA" id="ARBA00023242"/>
    </source>
</evidence>
<evidence type="ECO:0000313" key="8">
    <source>
        <dbReference type="Proteomes" id="UP000054481"/>
    </source>
</evidence>
<dbReference type="GO" id="GO:0000981">
    <property type="term" value="F:DNA-binding transcription factor activity, RNA polymerase II-specific"/>
    <property type="evidence" value="ECO:0007669"/>
    <property type="project" value="InterPro"/>
</dbReference>
<accession>A0A0F7ZY40</accession>